<dbReference type="GO" id="GO:0005576">
    <property type="term" value="C:extracellular region"/>
    <property type="evidence" value="ECO:0007669"/>
    <property type="project" value="InterPro"/>
</dbReference>
<dbReference type="Pfam" id="PF01374">
    <property type="entry name" value="Glyco_hydro_46"/>
    <property type="match status" value="1"/>
</dbReference>
<dbReference type="InterPro" id="IPR000400">
    <property type="entry name" value="Glyco_hydro_46"/>
</dbReference>
<keyword evidence="2" id="KW-1185">Reference proteome</keyword>
<dbReference type="Proteomes" id="UP000014174">
    <property type="component" value="Unassembled WGS sequence"/>
</dbReference>
<protein>
    <recommendedName>
        <fullName evidence="3">Chitosanase</fullName>
    </recommendedName>
</protein>
<name>R9GPW6_9SPHI</name>
<dbReference type="GO" id="GO:0016977">
    <property type="term" value="F:chitosanase activity"/>
    <property type="evidence" value="ECO:0007669"/>
    <property type="project" value="InterPro"/>
</dbReference>
<organism evidence="1 2">
    <name type="scientific">Arcticibacter svalbardensis MN12-7</name>
    <dbReference type="NCBI Taxonomy" id="1150600"/>
    <lineage>
        <taxon>Bacteria</taxon>
        <taxon>Pseudomonadati</taxon>
        <taxon>Bacteroidota</taxon>
        <taxon>Sphingobacteriia</taxon>
        <taxon>Sphingobacteriales</taxon>
        <taxon>Sphingobacteriaceae</taxon>
        <taxon>Arcticibacter</taxon>
    </lineage>
</organism>
<sequence length="230" mass="26568">MITATTKDKTERIVNVFETGSTQGKYDSLVKLKDYTDAKTKSNIVQITYGRSQTTEFGNLKSLINVYMQHNGIFKKELLPYINRIGQKPSLASDLTFCNLLKKAGKTDPAMQASQDDFFDSYYYLPAYAWFNQMGFKLPLSLLVIYDSFIHSGGILNFLRQRFPEMVPVKGGDEKKWTSQYVDVRDEWLRTNKKVILQNTVYRTECLKEQIKNDNWDLKRPVVANRVTVA</sequence>
<dbReference type="OrthoDB" id="647021at2"/>
<dbReference type="STRING" id="1150600.ADIARSV_3288"/>
<dbReference type="GO" id="GO:0005975">
    <property type="term" value="P:carbohydrate metabolic process"/>
    <property type="evidence" value="ECO:0007669"/>
    <property type="project" value="InterPro"/>
</dbReference>
<dbReference type="Gene3D" id="1.20.141.10">
    <property type="entry name" value="Chitosanase, subunit A, domain 1"/>
    <property type="match status" value="1"/>
</dbReference>
<dbReference type="AlphaFoldDB" id="R9GPW6"/>
<evidence type="ECO:0000313" key="2">
    <source>
        <dbReference type="Proteomes" id="UP000014174"/>
    </source>
</evidence>
<dbReference type="EMBL" id="AQPN01000110">
    <property type="protein sequence ID" value="EOR93575.1"/>
    <property type="molecule type" value="Genomic_DNA"/>
</dbReference>
<dbReference type="RefSeq" id="WP_016196517.1">
    <property type="nucleotide sequence ID" value="NZ_AQPN01000110.1"/>
</dbReference>
<dbReference type="eggNOG" id="COG3409">
    <property type="taxonomic scope" value="Bacteria"/>
</dbReference>
<evidence type="ECO:0000313" key="1">
    <source>
        <dbReference type="EMBL" id="EOR93575.1"/>
    </source>
</evidence>
<dbReference type="SUPFAM" id="SSF53955">
    <property type="entry name" value="Lysozyme-like"/>
    <property type="match status" value="1"/>
</dbReference>
<evidence type="ECO:0008006" key="3">
    <source>
        <dbReference type="Google" id="ProtNLM"/>
    </source>
</evidence>
<gene>
    <name evidence="1" type="ORF">ADIARSV_3288</name>
</gene>
<dbReference type="InterPro" id="IPR023346">
    <property type="entry name" value="Lysozyme-like_dom_sf"/>
</dbReference>
<accession>R9GPW6</accession>
<reference evidence="1 2" key="1">
    <citation type="journal article" date="2013" name="Genome Announc.">
        <title>Draft Genome Sequence of Arcticibacter svalbardensis Strain MN12-7T, a Member of the Family Sphingobacteriaceae Isolated from an Arctic Soil Sample.</title>
        <authorList>
            <person name="Shivaji S."/>
            <person name="Ara S."/>
            <person name="Prasad S."/>
            <person name="Manasa B.P."/>
            <person name="Begum Z."/>
            <person name="Singh A."/>
            <person name="Kumar Pinnaka A."/>
        </authorList>
    </citation>
    <scope>NUCLEOTIDE SEQUENCE [LARGE SCALE GENOMIC DNA]</scope>
    <source>
        <strain evidence="1 2">MN12-7</strain>
    </source>
</reference>
<comment type="caution">
    <text evidence="1">The sequence shown here is derived from an EMBL/GenBank/DDBJ whole genome shotgun (WGS) entry which is preliminary data.</text>
</comment>
<proteinExistence type="predicted"/>